<feature type="region of interest" description="Disordered" evidence="1">
    <location>
        <begin position="1132"/>
        <end position="1200"/>
    </location>
</feature>
<evidence type="ECO:0000256" key="2">
    <source>
        <dbReference type="SAM" id="SignalP"/>
    </source>
</evidence>
<keyword evidence="3" id="KW-1185">Reference proteome</keyword>
<dbReference type="KEGG" id="dci:103510221"/>
<organism evidence="3 4">
    <name type="scientific">Diaphorina citri</name>
    <name type="common">Asian citrus psyllid</name>
    <dbReference type="NCBI Taxonomy" id="121845"/>
    <lineage>
        <taxon>Eukaryota</taxon>
        <taxon>Metazoa</taxon>
        <taxon>Ecdysozoa</taxon>
        <taxon>Arthropoda</taxon>
        <taxon>Hexapoda</taxon>
        <taxon>Insecta</taxon>
        <taxon>Pterygota</taxon>
        <taxon>Neoptera</taxon>
        <taxon>Paraneoptera</taxon>
        <taxon>Hemiptera</taxon>
        <taxon>Sternorrhyncha</taxon>
        <taxon>Psylloidea</taxon>
        <taxon>Psyllidae</taxon>
        <taxon>Diaphorininae</taxon>
        <taxon>Diaphorina</taxon>
    </lineage>
</organism>
<feature type="chain" id="PRO_5010244897" evidence="2">
    <location>
        <begin position="19"/>
        <end position="1596"/>
    </location>
</feature>
<evidence type="ECO:0000313" key="3">
    <source>
        <dbReference type="Proteomes" id="UP000079169"/>
    </source>
</evidence>
<gene>
    <name evidence="4" type="primary">LOC103510221</name>
</gene>
<sequence length="1596" mass="188407">MLLNLFTVLVFQLRGIFCEHPILTALKHKDKGNFGLIGFKQNINGSVDYIENVLGHKVKFNESIHSFDNISYKYLTECDVKTPLNKFLFTTTNLYEKNTYKKRFFQQDSRENMFTKKYEAKYARLRASSTKRTTRFTKATNMFDSKMLMDNLLENYPDMKHHLVSAITWPRKLWTGTYPKDEKVHPNNTTPENWSLDIRKTYSEEDYKGPERRLDPAHSMSVYGLSMPKEKVQYPDEYNSQFLPELERQWKIRGDKKNIEAALDRPSLDDCDVRMYRPAATHYFMGAKIDLNDYRPIETMNQTIHPYLPYNEYYLRPGFDPVAWHHTIRDMHWEINPDSELSDPEIRKLFTVFDSENFGDKATEAATEDAEDDDAKEKLSDEDYADSGNVDYYRSSIYADSMLTTAELAEKKRRKLLKANATKKTTPRMKRKYSLAKTMTPPTTKSYAEIARILNARWEREKTTTTTLKPYHPDDSAPIHPMFRQHERLREIYPNVSRFQDEELNELDQWYVREKDILNTSSFTINMQNLRNIELRHNLKISELPPVPTVYWVHPNRTEYVPEENNNETTYPPTDYIVTESIETYMNITPFNIMNIRNIEKKFNITLNDDLVTEFPDSIVRLNDFLTVRADRSNDYHDLINYFSPLKRRRREILDDLQELIGLNHRSKRHSHVDELLKTFEVISNRKRRSVKNSDSDSKENKLKRWENYEDLTKIVDGKSKANLNEDDEIKREEATPDPTQNFYYSNDEELNKPEPKVEEQNNQNENKLQFSKDKFDMNKIKDMNSEELRRIRDYQLEHSAEIQKYLEENRDFIYQHKDEIFDEEHHKLAKAIRKKIGDPPTKAPRTAIPITPEVATEDPFIAAIKKENERRDRLINEQIYRLSNIRNKLAPLPGNKADYIHLKLGWRITEEPVIERNTNDKPKKDDGKIDPFQPYFKIPSGEMVNVAPETTTLIPLNFQDLNKKQVEDLILKHGIQHVIKLSRQRTTMSYKEFKRKRLLEGRTLKGEIRPRPKSNKERINALFDENWKIKDIRLKRRRDSKREKKEKLNINKIPFYVRAGAKDQRARLRIFDKKVVFKVDHLEGNIVTQKVTLKRPVGPLHYHVKKRKGDINIMDGDQVFKLVKETTTIRTRAPYDPDHESDYSEEDRPVNKGVDFETSEEEHKEKSRSQSEVKSSHARSSKKKSIEEKKKKLDSGSEEVKIKDIKYRNRHEYYDSLDYVERKKKRGPELDDEEKIKQLNFHSCGSIKETAEVEEKARRLMKGFRKRKQKVLLRRKHAKYYNFTEKSLVSSESETGSYYEPENEEVYVTTPRKFRYVKEYDGSKVLYTKEYFDTDESVREILKKPSKTTKVPHVNTNNAEEESEEKTETKADIEIPDLESQTERDEKRNKEKVSSKRTGKNNTVKRVRRFLRLSTPPRHTTKGFDYLVQDPAEVEVTHLTGSGAYEEEFMYMLGQFDVTLASTKATTTIRLLPEDYWDMNKYKKRPKRDIDAMELLQKEKLFENKMHIEDLKSGKSIQFPKGKYNLSDTPSSYGAKPAAHDCSGWVTICGQLGAESLYSDKPPPSSRVKFRTVYHREKRGADRFMEYLEDPIVHG</sequence>
<keyword evidence="2" id="KW-0732">Signal</keyword>
<feature type="compositionally biased region" description="Basic and acidic residues" evidence="1">
    <location>
        <begin position="1134"/>
        <end position="1151"/>
    </location>
</feature>
<dbReference type="Proteomes" id="UP000079169">
    <property type="component" value="Unplaced"/>
</dbReference>
<dbReference type="RefSeq" id="XP_017299977.1">
    <property type="nucleotide sequence ID" value="XM_017444488.2"/>
</dbReference>
<feature type="compositionally biased region" description="Basic and acidic residues" evidence="1">
    <location>
        <begin position="750"/>
        <end position="760"/>
    </location>
</feature>
<dbReference type="PaxDb" id="121845-A0A1S4ED16"/>
<name>A0A1S4ED16_DIACI</name>
<proteinExistence type="predicted"/>
<feature type="compositionally biased region" description="Basic and acidic residues" evidence="1">
    <location>
        <begin position="1162"/>
        <end position="1176"/>
    </location>
</feature>
<evidence type="ECO:0000313" key="4">
    <source>
        <dbReference type="RefSeq" id="XP_017299977.1"/>
    </source>
</evidence>
<evidence type="ECO:0000256" key="1">
    <source>
        <dbReference type="SAM" id="MobiDB-lite"/>
    </source>
</evidence>
<feature type="signal peptide" evidence="2">
    <location>
        <begin position="1"/>
        <end position="18"/>
    </location>
</feature>
<feature type="region of interest" description="Disordered" evidence="1">
    <location>
        <begin position="1348"/>
        <end position="1402"/>
    </location>
</feature>
<accession>A0A1S4ED16</accession>
<dbReference type="GeneID" id="103510221"/>
<protein>
    <submittedName>
        <fullName evidence="4">Uncharacterized protein LOC103510221</fullName>
    </submittedName>
</protein>
<feature type="region of interest" description="Disordered" evidence="1">
    <location>
        <begin position="724"/>
        <end position="766"/>
    </location>
</feature>
<feature type="compositionally biased region" description="Basic and acidic residues" evidence="1">
    <location>
        <begin position="1382"/>
        <end position="1395"/>
    </location>
</feature>
<feature type="compositionally biased region" description="Basic and acidic residues" evidence="1">
    <location>
        <begin position="1185"/>
        <end position="1200"/>
    </location>
</feature>
<reference evidence="4" key="1">
    <citation type="submission" date="2025-08" db="UniProtKB">
        <authorList>
            <consortium name="RefSeq"/>
        </authorList>
    </citation>
    <scope>IDENTIFICATION</scope>
</reference>